<dbReference type="PROSITE" id="PS51257">
    <property type="entry name" value="PROKAR_LIPOPROTEIN"/>
    <property type="match status" value="1"/>
</dbReference>
<evidence type="ECO:0000259" key="4">
    <source>
        <dbReference type="SMART" id="SM00318"/>
    </source>
</evidence>
<comment type="caution">
    <text evidence="5">The sequence shown here is derived from an EMBL/GenBank/DDBJ whole genome shotgun (WGS) entry which is preliminary data.</text>
</comment>
<accession>A0ABY1QV60</accession>
<reference evidence="5 6" key="1">
    <citation type="submission" date="2017-05" db="EMBL/GenBank/DDBJ databases">
        <authorList>
            <person name="Varghese N."/>
            <person name="Submissions S."/>
        </authorList>
    </citation>
    <scope>NUCLEOTIDE SEQUENCE [LARGE SCALE GENOMIC DNA]</scope>
    <source>
        <strain evidence="5 6">SM16</strain>
    </source>
</reference>
<name>A0ABY1QV60_9SPHN</name>
<keyword evidence="1" id="KW-0540">Nuclease</keyword>
<organism evidence="5 6">
    <name type="scientific">Novosphingobium panipatense</name>
    <dbReference type="NCBI Taxonomy" id="428991"/>
    <lineage>
        <taxon>Bacteria</taxon>
        <taxon>Pseudomonadati</taxon>
        <taxon>Pseudomonadota</taxon>
        <taxon>Alphaproteobacteria</taxon>
        <taxon>Sphingomonadales</taxon>
        <taxon>Sphingomonadaceae</taxon>
        <taxon>Novosphingobium</taxon>
    </lineage>
</organism>
<evidence type="ECO:0000256" key="1">
    <source>
        <dbReference type="ARBA" id="ARBA00022722"/>
    </source>
</evidence>
<dbReference type="SMART" id="SM00318">
    <property type="entry name" value="SNc"/>
    <property type="match status" value="1"/>
</dbReference>
<dbReference type="SUPFAM" id="SSF50199">
    <property type="entry name" value="Staphylococcal nuclease"/>
    <property type="match status" value="1"/>
</dbReference>
<dbReference type="InterPro" id="IPR035437">
    <property type="entry name" value="SNase_OB-fold_sf"/>
</dbReference>
<dbReference type="GO" id="GO:0004519">
    <property type="term" value="F:endonuclease activity"/>
    <property type="evidence" value="ECO:0007669"/>
    <property type="project" value="UniProtKB-KW"/>
</dbReference>
<keyword evidence="3" id="KW-0378">Hydrolase</keyword>
<keyword evidence="6" id="KW-1185">Reference proteome</keyword>
<feature type="domain" description="TNase-like" evidence="4">
    <location>
        <begin position="39"/>
        <end position="166"/>
    </location>
</feature>
<dbReference type="Proteomes" id="UP001157910">
    <property type="component" value="Unassembled WGS sequence"/>
</dbReference>
<dbReference type="Gene3D" id="2.40.50.90">
    <property type="match status" value="1"/>
</dbReference>
<dbReference type="Pfam" id="PF00565">
    <property type="entry name" value="SNase"/>
    <property type="match status" value="1"/>
</dbReference>
<dbReference type="InterPro" id="IPR016071">
    <property type="entry name" value="Staphylococal_nuclease_OB-fold"/>
</dbReference>
<keyword evidence="2 5" id="KW-0255">Endonuclease</keyword>
<evidence type="ECO:0000256" key="3">
    <source>
        <dbReference type="ARBA" id="ARBA00022801"/>
    </source>
</evidence>
<gene>
    <name evidence="5" type="ORF">SAMN06296065_11915</name>
</gene>
<dbReference type="EMBL" id="FXUI01000019">
    <property type="protein sequence ID" value="SMP81726.1"/>
    <property type="molecule type" value="Genomic_DNA"/>
</dbReference>
<dbReference type="PANTHER" id="PTHR12302:SF3">
    <property type="entry name" value="SERINE_THREONINE-PROTEIN KINASE 31"/>
    <property type="match status" value="1"/>
</dbReference>
<proteinExistence type="predicted"/>
<evidence type="ECO:0000313" key="5">
    <source>
        <dbReference type="EMBL" id="SMP81726.1"/>
    </source>
</evidence>
<evidence type="ECO:0000256" key="2">
    <source>
        <dbReference type="ARBA" id="ARBA00022759"/>
    </source>
</evidence>
<protein>
    <submittedName>
        <fullName evidence="5">Endonuclease YncB, thermonuclease family</fullName>
    </submittedName>
</protein>
<evidence type="ECO:0000313" key="6">
    <source>
        <dbReference type="Proteomes" id="UP001157910"/>
    </source>
</evidence>
<sequence>MFDAMEKISALCHRHRMYRFLCFLFLVSACDVRGAPVNEPGFTASARALDGDTIAADFRLLGVDAFERRQLCERARSCWECGKAAQDHAARILGEADAQIRLTNRSSYGRPVATVTVKGRDLGETLIRAGLAIPQPQFLKTDPARAKQYTEAFAAAQRNKAGAFAGQWIEPARWRRGDRLACER</sequence>
<dbReference type="PANTHER" id="PTHR12302">
    <property type="entry name" value="EBNA2 BINDING PROTEIN P100"/>
    <property type="match status" value="1"/>
</dbReference>